<evidence type="ECO:0000313" key="4">
    <source>
        <dbReference type="Proteomes" id="UP000198635"/>
    </source>
</evidence>
<dbReference type="InterPro" id="IPR011990">
    <property type="entry name" value="TPR-like_helical_dom_sf"/>
</dbReference>
<organism evidence="3 4">
    <name type="scientific">Desulfomicrobium apsheronum</name>
    <dbReference type="NCBI Taxonomy" id="52560"/>
    <lineage>
        <taxon>Bacteria</taxon>
        <taxon>Pseudomonadati</taxon>
        <taxon>Thermodesulfobacteriota</taxon>
        <taxon>Desulfovibrionia</taxon>
        <taxon>Desulfovibrionales</taxon>
        <taxon>Desulfomicrobiaceae</taxon>
        <taxon>Desulfomicrobium</taxon>
    </lineage>
</organism>
<accession>A0A1I3YLG6</accession>
<name>A0A1I3YLG6_9BACT</name>
<proteinExistence type="inferred from homology"/>
<dbReference type="InterPro" id="IPR019734">
    <property type="entry name" value="TPR_rpt"/>
</dbReference>
<dbReference type="Gene3D" id="1.25.40.10">
    <property type="entry name" value="Tetratricopeptide repeat domain"/>
    <property type="match status" value="1"/>
</dbReference>
<dbReference type="InterPro" id="IPR034706">
    <property type="entry name" value="CpoB"/>
</dbReference>
<dbReference type="PROSITE" id="PS50005">
    <property type="entry name" value="TPR"/>
    <property type="match status" value="1"/>
</dbReference>
<dbReference type="NCBIfam" id="TIGR02795">
    <property type="entry name" value="tol_pal_ybgF"/>
    <property type="match status" value="1"/>
</dbReference>
<dbReference type="Pfam" id="PF14559">
    <property type="entry name" value="TPR_19"/>
    <property type="match status" value="1"/>
</dbReference>
<protein>
    <submittedName>
        <fullName evidence="3">Tol-pal system protein YbgF</fullName>
    </submittedName>
</protein>
<dbReference type="GO" id="GO:0051301">
    <property type="term" value="P:cell division"/>
    <property type="evidence" value="ECO:0007669"/>
    <property type="project" value="InterPro"/>
</dbReference>
<dbReference type="EMBL" id="FORX01000020">
    <property type="protein sequence ID" value="SFK32672.1"/>
    <property type="molecule type" value="Genomic_DNA"/>
</dbReference>
<feature type="repeat" description="TPR" evidence="1">
    <location>
        <begin position="243"/>
        <end position="276"/>
    </location>
</feature>
<evidence type="ECO:0000313" key="3">
    <source>
        <dbReference type="EMBL" id="SFK32672.1"/>
    </source>
</evidence>
<reference evidence="4" key="1">
    <citation type="submission" date="2016-10" db="EMBL/GenBank/DDBJ databases">
        <authorList>
            <person name="Varghese N."/>
            <person name="Submissions S."/>
        </authorList>
    </citation>
    <scope>NUCLEOTIDE SEQUENCE [LARGE SCALE GENOMIC DNA]</scope>
    <source>
        <strain evidence="4">DSM 5918</strain>
    </source>
</reference>
<dbReference type="HAMAP" id="MF_02066">
    <property type="entry name" value="CpoB"/>
    <property type="match status" value="1"/>
</dbReference>
<evidence type="ECO:0000256" key="1">
    <source>
        <dbReference type="PROSITE-ProRule" id="PRU00339"/>
    </source>
</evidence>
<feature type="compositionally biased region" description="Low complexity" evidence="2">
    <location>
        <begin position="126"/>
        <end position="135"/>
    </location>
</feature>
<keyword evidence="4" id="KW-1185">Reference proteome</keyword>
<dbReference type="OrthoDB" id="9781271at2"/>
<dbReference type="InterPro" id="IPR014162">
    <property type="entry name" value="CpoB_C"/>
</dbReference>
<dbReference type="Proteomes" id="UP000198635">
    <property type="component" value="Unassembled WGS sequence"/>
</dbReference>
<dbReference type="SUPFAM" id="SSF48452">
    <property type="entry name" value="TPR-like"/>
    <property type="match status" value="1"/>
</dbReference>
<feature type="region of interest" description="Disordered" evidence="2">
    <location>
        <begin position="126"/>
        <end position="209"/>
    </location>
</feature>
<gene>
    <name evidence="3" type="ORF">SAMN04488082_12077</name>
</gene>
<dbReference type="RefSeq" id="WP_092378155.1">
    <property type="nucleotide sequence ID" value="NZ_FORX01000020.1"/>
</dbReference>
<sequence length="340" mass="36042">MRSTLAFVIGMLVGILLSWASGPVLMHFARDWPGPRLMDIPSGIVSGLKSLQGGPARISRPSASVLRRPVTRKLRMARSDVILGREAADPSNATVARFSVVQHAYPASSTVAGNASAVAVNASADSDSHSSAASGPGPVHVAKGAHESSASGPDIFQPGSGASGPEVSAADVSPAKVSDPDSSASGKAAGVSPAALKKKTAPETSPDEDYARALKSYQDGRHAPAREQFAAFMRKFPRHRLIPNALYWTGETWYAQGRYDRAMEFFARVVRDHPRHAKSADALLKLAYSELRQGRPAQAGVYLQQLESRYPDSPASRLGRQARGRIQGCNEPNAVALARG</sequence>
<dbReference type="STRING" id="52560.SAMN04488082_12077"/>
<dbReference type="AlphaFoldDB" id="A0A1I3YLG6"/>
<evidence type="ECO:0000256" key="2">
    <source>
        <dbReference type="SAM" id="MobiDB-lite"/>
    </source>
</evidence>
<keyword evidence="1" id="KW-0802">TPR repeat</keyword>